<keyword evidence="1" id="KW-0472">Membrane</keyword>
<gene>
    <name evidence="2" type="ORF">TrST_g10552</name>
</gene>
<evidence type="ECO:0000313" key="3">
    <source>
        <dbReference type="Proteomes" id="UP001165085"/>
    </source>
</evidence>
<dbReference type="EMBL" id="BRXY01000206">
    <property type="protein sequence ID" value="GMH77291.1"/>
    <property type="molecule type" value="Genomic_DNA"/>
</dbReference>
<feature type="transmembrane region" description="Helical" evidence="1">
    <location>
        <begin position="42"/>
        <end position="63"/>
    </location>
</feature>
<reference evidence="3" key="1">
    <citation type="journal article" date="2023" name="Commun. Biol.">
        <title>Genome analysis of Parmales, the sister group of diatoms, reveals the evolutionary specialization of diatoms from phago-mixotrophs to photoautotrophs.</title>
        <authorList>
            <person name="Ban H."/>
            <person name="Sato S."/>
            <person name="Yoshikawa S."/>
            <person name="Yamada K."/>
            <person name="Nakamura Y."/>
            <person name="Ichinomiya M."/>
            <person name="Sato N."/>
            <person name="Blanc-Mathieu R."/>
            <person name="Endo H."/>
            <person name="Kuwata A."/>
            <person name="Ogata H."/>
        </authorList>
    </citation>
    <scope>NUCLEOTIDE SEQUENCE [LARGE SCALE GENOMIC DNA]</scope>
    <source>
        <strain evidence="3">NIES 3701</strain>
    </source>
</reference>
<keyword evidence="1" id="KW-1133">Transmembrane helix</keyword>
<proteinExistence type="predicted"/>
<sequence>MGMWSNVTSGCSIAVVGGGSERGVMGAYGVAKFFSGMGTMMGFLFGGGWGWTVFAISVGVLWLKDDKDARNVLLRRNM</sequence>
<accession>A0A9W7ATD5</accession>
<keyword evidence="1" id="KW-0812">Transmembrane</keyword>
<dbReference type="AlphaFoldDB" id="A0A9W7ATD5"/>
<keyword evidence="3" id="KW-1185">Reference proteome</keyword>
<name>A0A9W7ATD5_9STRA</name>
<organism evidence="2 3">
    <name type="scientific">Triparma strigata</name>
    <dbReference type="NCBI Taxonomy" id="1606541"/>
    <lineage>
        <taxon>Eukaryota</taxon>
        <taxon>Sar</taxon>
        <taxon>Stramenopiles</taxon>
        <taxon>Ochrophyta</taxon>
        <taxon>Bolidophyceae</taxon>
        <taxon>Parmales</taxon>
        <taxon>Triparmaceae</taxon>
        <taxon>Triparma</taxon>
    </lineage>
</organism>
<evidence type="ECO:0000256" key="1">
    <source>
        <dbReference type="SAM" id="Phobius"/>
    </source>
</evidence>
<dbReference type="Proteomes" id="UP001165085">
    <property type="component" value="Unassembled WGS sequence"/>
</dbReference>
<evidence type="ECO:0000313" key="2">
    <source>
        <dbReference type="EMBL" id="GMH77291.1"/>
    </source>
</evidence>
<protein>
    <submittedName>
        <fullName evidence="2">Uncharacterized protein</fullName>
    </submittedName>
</protein>
<comment type="caution">
    <text evidence="2">The sequence shown here is derived from an EMBL/GenBank/DDBJ whole genome shotgun (WGS) entry which is preliminary data.</text>
</comment>